<evidence type="ECO:0000313" key="1">
    <source>
        <dbReference type="EMBL" id="PKU32718.1"/>
    </source>
</evidence>
<dbReference type="AlphaFoldDB" id="A0A2I0TFZ0"/>
<evidence type="ECO:0008006" key="3">
    <source>
        <dbReference type="Google" id="ProtNLM"/>
    </source>
</evidence>
<keyword evidence="2" id="KW-1185">Reference proteome</keyword>
<dbReference type="Proteomes" id="UP000233556">
    <property type="component" value="Unassembled WGS sequence"/>
</dbReference>
<organism evidence="1 2">
    <name type="scientific">Limosa lapponica baueri</name>
    <dbReference type="NCBI Taxonomy" id="1758121"/>
    <lineage>
        <taxon>Eukaryota</taxon>
        <taxon>Metazoa</taxon>
        <taxon>Chordata</taxon>
        <taxon>Craniata</taxon>
        <taxon>Vertebrata</taxon>
        <taxon>Euteleostomi</taxon>
        <taxon>Archelosauria</taxon>
        <taxon>Archosauria</taxon>
        <taxon>Dinosauria</taxon>
        <taxon>Saurischia</taxon>
        <taxon>Theropoda</taxon>
        <taxon>Coelurosauria</taxon>
        <taxon>Aves</taxon>
        <taxon>Neognathae</taxon>
        <taxon>Neoaves</taxon>
        <taxon>Charadriiformes</taxon>
        <taxon>Scolopacidae</taxon>
        <taxon>Limosa</taxon>
    </lineage>
</organism>
<proteinExistence type="predicted"/>
<protein>
    <recommendedName>
        <fullName evidence="3">Rna-directed dna polymerase from mobile element jockey-like</fullName>
    </recommendedName>
</protein>
<name>A0A2I0TFZ0_LIMLA</name>
<dbReference type="EMBL" id="KZ510932">
    <property type="protein sequence ID" value="PKU32718.1"/>
    <property type="molecule type" value="Genomic_DNA"/>
</dbReference>
<reference evidence="2" key="1">
    <citation type="submission" date="2017-11" db="EMBL/GenBank/DDBJ databases">
        <authorList>
            <person name="Lima N.C."/>
            <person name="Parody-Merino A.M."/>
            <person name="Battley P.F."/>
            <person name="Fidler A.E."/>
            <person name="Prosdocimi F."/>
        </authorList>
    </citation>
    <scope>NUCLEOTIDE SEQUENCE [LARGE SCALE GENOMIC DNA]</scope>
</reference>
<sequence>MFETRIQTTSKNMTIDIGTQAAYEDTVVEIGTRIPTTVITPVAKKKQWTRRKPSEVESFHCRKCSPAQQVVEAIEEGDAHMPKNCTTEEHLNDEEVDKAVKIEVVQHKYRLGGEWIESSPAEKDFGVLMDEKLNMILIEKLLMYGLDKQTVRWIENWLNKWALWVVISGTKSSWRPVNSSTP</sequence>
<gene>
    <name evidence="1" type="ORF">llap_16977</name>
</gene>
<accession>A0A2I0TFZ0</accession>
<reference evidence="2" key="2">
    <citation type="submission" date="2017-12" db="EMBL/GenBank/DDBJ databases">
        <title>Genome sequence of the Bar-tailed Godwit (Limosa lapponica baueri).</title>
        <authorList>
            <person name="Lima N.C.B."/>
            <person name="Parody-Merino A.M."/>
            <person name="Battley P.F."/>
            <person name="Fidler A.E."/>
            <person name="Prosdocimi F."/>
        </authorList>
    </citation>
    <scope>NUCLEOTIDE SEQUENCE [LARGE SCALE GENOMIC DNA]</scope>
</reference>
<dbReference type="OrthoDB" id="416454at2759"/>
<evidence type="ECO:0000313" key="2">
    <source>
        <dbReference type="Proteomes" id="UP000233556"/>
    </source>
</evidence>